<organism evidence="1 2">
    <name type="scientific">Halogeometricum rufum</name>
    <dbReference type="NCBI Taxonomy" id="553469"/>
    <lineage>
        <taxon>Archaea</taxon>
        <taxon>Methanobacteriati</taxon>
        <taxon>Methanobacteriota</taxon>
        <taxon>Stenosarchaea group</taxon>
        <taxon>Halobacteria</taxon>
        <taxon>Halobacteriales</taxon>
        <taxon>Haloferacaceae</taxon>
        <taxon>Halogeometricum</taxon>
    </lineage>
</organism>
<proteinExistence type="predicted"/>
<dbReference type="AlphaFoldDB" id="A0A1I6I131"/>
<dbReference type="InterPro" id="IPR009409">
    <property type="entry name" value="DUF1059"/>
</dbReference>
<name>A0A1I6I131_9EURY</name>
<evidence type="ECO:0000313" key="1">
    <source>
        <dbReference type="EMBL" id="SFR60348.1"/>
    </source>
</evidence>
<sequence length="52" mass="5944">MPSQFECFQDGCSFMVRADTDDEVVHLVQEHAQYAHDLSIDAETVEAEIERT</sequence>
<evidence type="ECO:0000313" key="2">
    <source>
        <dbReference type="Proteomes" id="UP000198531"/>
    </source>
</evidence>
<dbReference type="EMBL" id="FOYT01000002">
    <property type="protein sequence ID" value="SFR60348.1"/>
    <property type="molecule type" value="Genomic_DNA"/>
</dbReference>
<evidence type="ECO:0008006" key="3">
    <source>
        <dbReference type="Google" id="ProtNLM"/>
    </source>
</evidence>
<gene>
    <name evidence="1" type="ORF">SAMN04487947_2729</name>
</gene>
<protein>
    <recommendedName>
        <fullName evidence="3">Small metal-binding protein</fullName>
    </recommendedName>
</protein>
<dbReference type="RefSeq" id="WP_089808488.1">
    <property type="nucleotide sequence ID" value="NZ_FOYT01000002.1"/>
</dbReference>
<keyword evidence="2" id="KW-1185">Reference proteome</keyword>
<dbReference type="Proteomes" id="UP000198531">
    <property type="component" value="Unassembled WGS sequence"/>
</dbReference>
<dbReference type="STRING" id="553469.SAMN04487947_2729"/>
<reference evidence="2" key="1">
    <citation type="submission" date="2016-10" db="EMBL/GenBank/DDBJ databases">
        <authorList>
            <person name="Varghese N."/>
            <person name="Submissions S."/>
        </authorList>
    </citation>
    <scope>NUCLEOTIDE SEQUENCE [LARGE SCALE GENOMIC DNA]</scope>
    <source>
        <strain evidence="2">CGMCC 1.7736</strain>
    </source>
</reference>
<dbReference type="OrthoDB" id="9023at2157"/>
<accession>A0A1I6I131</accession>
<dbReference type="Pfam" id="PF06348">
    <property type="entry name" value="DUF1059"/>
    <property type="match status" value="1"/>
</dbReference>